<sequence>MKWLNLFRVNLKKEYIELKRYLPNTIAMILTFYFIFLGLFGVIHFFGNPSTQDANIQFVIVNYVFWYLSLMVIQQIGYDIVNEGMRGTLEQLSMSPMGILKILITRLIANNIIYGFIILILLYVSMLTAGQWLNVDIISILPLFIFTVIGMMGLGLIIGGISIILKQVQAILQVLQFLLAALAFIPLVASPIMYFLPFVIGIDLVREIMINGATLMEIGWINITLLIINALVYFGIGVFVFHSCERFAMRRGLLGQY</sequence>
<keyword evidence="3" id="KW-1185">Reference proteome</keyword>
<feature type="transmembrane region" description="Helical" evidence="1">
    <location>
        <begin position="220"/>
        <end position="241"/>
    </location>
</feature>
<dbReference type="EMBL" id="BSKO01000001">
    <property type="protein sequence ID" value="GLO65472.1"/>
    <property type="molecule type" value="Genomic_DNA"/>
</dbReference>
<reference evidence="2 3" key="1">
    <citation type="submission" date="2023-02" db="EMBL/GenBank/DDBJ databases">
        <title>Oceanobacillus kimchii IFOP_LL358 isolated form Alexandrium catenella lab strain.</title>
        <authorList>
            <person name="Gajardo G."/>
            <person name="Ueki S."/>
            <person name="Maruyama F."/>
        </authorList>
    </citation>
    <scope>NUCLEOTIDE SEQUENCE [LARGE SCALE GENOMIC DNA]</scope>
    <source>
        <strain evidence="2 3">IFOP_LL358</strain>
    </source>
</reference>
<keyword evidence="1" id="KW-1133">Transmembrane helix</keyword>
<keyword evidence="1" id="KW-0812">Transmembrane</keyword>
<accession>A0ABQ5TLR0</accession>
<dbReference type="RefSeq" id="WP_069685763.1">
    <property type="nucleotide sequence ID" value="NZ_BSKO01000001.1"/>
</dbReference>
<feature type="transmembrane region" description="Helical" evidence="1">
    <location>
        <begin position="58"/>
        <end position="81"/>
    </location>
</feature>
<gene>
    <name evidence="2" type="ORF">MACH08_12560</name>
</gene>
<evidence type="ECO:0000313" key="2">
    <source>
        <dbReference type="EMBL" id="GLO65472.1"/>
    </source>
</evidence>
<organism evidence="2 3">
    <name type="scientific">Oceanobacillus kimchii</name>
    <dbReference type="NCBI Taxonomy" id="746691"/>
    <lineage>
        <taxon>Bacteria</taxon>
        <taxon>Bacillati</taxon>
        <taxon>Bacillota</taxon>
        <taxon>Bacilli</taxon>
        <taxon>Bacillales</taxon>
        <taxon>Bacillaceae</taxon>
        <taxon>Oceanobacillus</taxon>
    </lineage>
</organism>
<feature type="transmembrane region" description="Helical" evidence="1">
    <location>
        <begin position="177"/>
        <end position="200"/>
    </location>
</feature>
<evidence type="ECO:0000256" key="1">
    <source>
        <dbReference type="SAM" id="Phobius"/>
    </source>
</evidence>
<evidence type="ECO:0000313" key="3">
    <source>
        <dbReference type="Proteomes" id="UP001275436"/>
    </source>
</evidence>
<protein>
    <submittedName>
        <fullName evidence="2">ABC transporter</fullName>
    </submittedName>
</protein>
<proteinExistence type="predicted"/>
<dbReference type="PANTHER" id="PTHR43229">
    <property type="entry name" value="NODULATION PROTEIN J"/>
    <property type="match status" value="1"/>
</dbReference>
<name>A0ABQ5TLR0_9BACI</name>
<feature type="transmembrane region" description="Helical" evidence="1">
    <location>
        <begin position="102"/>
        <end position="125"/>
    </location>
</feature>
<keyword evidence="1" id="KW-0472">Membrane</keyword>
<feature type="transmembrane region" description="Helical" evidence="1">
    <location>
        <begin position="21"/>
        <end position="46"/>
    </location>
</feature>
<comment type="caution">
    <text evidence="2">The sequence shown here is derived from an EMBL/GenBank/DDBJ whole genome shotgun (WGS) entry which is preliminary data.</text>
</comment>
<dbReference type="PANTHER" id="PTHR43229:SF6">
    <property type="entry name" value="ABC-TYPE MULTIDRUG TRANSPORT SYSTEM, PERMEASE COMPONENT"/>
    <property type="match status" value="1"/>
</dbReference>
<dbReference type="Proteomes" id="UP001275436">
    <property type="component" value="Unassembled WGS sequence"/>
</dbReference>
<feature type="transmembrane region" description="Helical" evidence="1">
    <location>
        <begin position="137"/>
        <end position="165"/>
    </location>
</feature>
<dbReference type="InterPro" id="IPR051784">
    <property type="entry name" value="Nod_factor_ABC_transporter"/>
</dbReference>